<gene>
    <name evidence="1" type="ORF">LNQ34_22940</name>
</gene>
<comment type="caution">
    <text evidence="1">The sequence shown here is derived from an EMBL/GenBank/DDBJ whole genome shotgun (WGS) entry which is preliminary data.</text>
</comment>
<sequence length="293" mass="34141">MYTEVKKAIINSNSKNWYFSIEKQDFGGNVEYRQYLDFPNEDEYLDIKSITFSITSNDEERITKYPEFIGKLLNLKSLIIPIDWLDKIEIPANIEVLKLNSPVSNFDSQHELPNNLILNNLKYLSISELAKPCLFNVVSFPNIEWIDYDLAPEKNTNRIFELSKLSNLRHLIFGHAKNLDVFPYFINHKIETLELFACIGKNFPIEKIVHFKTLKSLYINNISVVFDCNILLELEELEELYLLNIKNVINVEKILEHNKINRISIKACGNPFKKIGKNSFFEKGYSSLAIDYA</sequence>
<name>A0ABS8M7G1_9FLAO</name>
<evidence type="ECO:0000313" key="2">
    <source>
        <dbReference type="Proteomes" id="UP001430700"/>
    </source>
</evidence>
<proteinExistence type="predicted"/>
<protein>
    <recommendedName>
        <fullName evidence="3">Leucine-rich repeat domain-containing protein</fullName>
    </recommendedName>
</protein>
<dbReference type="Proteomes" id="UP001430700">
    <property type="component" value="Unassembled WGS sequence"/>
</dbReference>
<dbReference type="Gene3D" id="3.80.10.10">
    <property type="entry name" value="Ribonuclease Inhibitor"/>
    <property type="match status" value="1"/>
</dbReference>
<dbReference type="EMBL" id="JAJJMN010000003">
    <property type="protein sequence ID" value="MCC9020629.1"/>
    <property type="molecule type" value="Genomic_DNA"/>
</dbReference>
<reference evidence="1" key="1">
    <citation type="submission" date="2021-11" db="EMBL/GenBank/DDBJ databases">
        <title>Description of novel Flavobacterium species.</title>
        <authorList>
            <person name="Saticioglu I.B."/>
            <person name="Ay H."/>
            <person name="Altun S."/>
            <person name="Duman M."/>
        </authorList>
    </citation>
    <scope>NUCLEOTIDE SEQUENCE</scope>
    <source>
        <strain evidence="1">F-126</strain>
    </source>
</reference>
<evidence type="ECO:0008006" key="3">
    <source>
        <dbReference type="Google" id="ProtNLM"/>
    </source>
</evidence>
<keyword evidence="2" id="KW-1185">Reference proteome</keyword>
<dbReference type="InterPro" id="IPR032675">
    <property type="entry name" value="LRR_dom_sf"/>
</dbReference>
<dbReference type="SUPFAM" id="SSF52058">
    <property type="entry name" value="L domain-like"/>
    <property type="match status" value="1"/>
</dbReference>
<accession>A0ABS8M7G1</accession>
<evidence type="ECO:0000313" key="1">
    <source>
        <dbReference type="EMBL" id="MCC9020629.1"/>
    </source>
</evidence>
<dbReference type="RefSeq" id="WP_230001443.1">
    <property type="nucleotide sequence ID" value="NZ_JAJJMN010000003.1"/>
</dbReference>
<organism evidence="1 2">
    <name type="scientific">Flavobacterium lipolyticum</name>
    <dbReference type="NCBI Taxonomy" id="2893754"/>
    <lineage>
        <taxon>Bacteria</taxon>
        <taxon>Pseudomonadati</taxon>
        <taxon>Bacteroidota</taxon>
        <taxon>Flavobacteriia</taxon>
        <taxon>Flavobacteriales</taxon>
        <taxon>Flavobacteriaceae</taxon>
        <taxon>Flavobacterium</taxon>
    </lineage>
</organism>